<dbReference type="InterPro" id="IPR055437">
    <property type="entry name" value="TMEM131L_Ig_5"/>
</dbReference>
<feature type="compositionally biased region" description="Low complexity" evidence="7">
    <location>
        <begin position="1101"/>
        <end position="1129"/>
    </location>
</feature>
<feature type="domain" description="DUF7579" evidence="10">
    <location>
        <begin position="488"/>
        <end position="604"/>
    </location>
</feature>
<feature type="region of interest" description="Disordered" evidence="7">
    <location>
        <begin position="1143"/>
        <end position="1167"/>
    </location>
</feature>
<evidence type="ECO:0000256" key="6">
    <source>
        <dbReference type="ARBA" id="ARBA00023136"/>
    </source>
</evidence>
<dbReference type="PANTHER" id="PTHR22050:SF0">
    <property type="entry name" value="TRANSMEMBRANE PROTEIN 131 HOMOLOG"/>
    <property type="match status" value="1"/>
</dbReference>
<evidence type="ECO:0000259" key="10">
    <source>
        <dbReference type="Pfam" id="PF24474"/>
    </source>
</evidence>
<dbReference type="EMBL" id="CM003376">
    <property type="protein sequence ID" value="KOM45041.1"/>
    <property type="molecule type" value="Genomic_DNA"/>
</dbReference>
<name>A0A0L9UQS7_PHAAN</name>
<evidence type="ECO:0000313" key="13">
    <source>
        <dbReference type="Proteomes" id="UP000053144"/>
    </source>
</evidence>
<dbReference type="OMA" id="NDACEHT"/>
<dbReference type="Gramene" id="KOM45041">
    <property type="protein sequence ID" value="KOM45041"/>
    <property type="gene ID" value="LR48_Vigan06g034700"/>
</dbReference>
<evidence type="ECO:0000256" key="3">
    <source>
        <dbReference type="ARBA" id="ARBA00022692"/>
    </source>
</evidence>
<feature type="domain" description="Transmembrane protein 131-like N-terminal" evidence="9">
    <location>
        <begin position="231"/>
        <end position="314"/>
    </location>
</feature>
<feature type="region of interest" description="Disordered" evidence="7">
    <location>
        <begin position="1086"/>
        <end position="1129"/>
    </location>
</feature>
<dbReference type="Proteomes" id="UP000053144">
    <property type="component" value="Chromosome 6"/>
</dbReference>
<feature type="region of interest" description="Disordered" evidence="7">
    <location>
        <begin position="612"/>
        <end position="631"/>
    </location>
</feature>
<keyword evidence="4" id="KW-0732">Signal</keyword>
<dbReference type="Pfam" id="PF12371">
    <property type="entry name" value="TMEM131_like_N"/>
    <property type="match status" value="1"/>
</dbReference>
<dbReference type="InterPro" id="IPR056001">
    <property type="entry name" value="DUF7579"/>
</dbReference>
<reference evidence="13" key="1">
    <citation type="journal article" date="2015" name="Proc. Natl. Acad. Sci. U.S.A.">
        <title>Genome sequencing of adzuki bean (Vigna angularis) provides insight into high starch and low fat accumulation and domestication.</title>
        <authorList>
            <person name="Yang K."/>
            <person name="Tian Z."/>
            <person name="Chen C."/>
            <person name="Luo L."/>
            <person name="Zhao B."/>
            <person name="Wang Z."/>
            <person name="Yu L."/>
            <person name="Li Y."/>
            <person name="Sun Y."/>
            <person name="Li W."/>
            <person name="Chen Y."/>
            <person name="Li Y."/>
            <person name="Zhang Y."/>
            <person name="Ai D."/>
            <person name="Zhao J."/>
            <person name="Shang C."/>
            <person name="Ma Y."/>
            <person name="Wu B."/>
            <person name="Wang M."/>
            <person name="Gao L."/>
            <person name="Sun D."/>
            <person name="Zhang P."/>
            <person name="Guo F."/>
            <person name="Wang W."/>
            <person name="Li Y."/>
            <person name="Wang J."/>
            <person name="Varshney R.K."/>
            <person name="Wang J."/>
            <person name="Ling H.Q."/>
            <person name="Wan P."/>
        </authorList>
    </citation>
    <scope>NUCLEOTIDE SEQUENCE</scope>
    <source>
        <strain evidence="13">cv. Jingnong 6</strain>
    </source>
</reference>
<evidence type="ECO:0000256" key="5">
    <source>
        <dbReference type="ARBA" id="ARBA00022989"/>
    </source>
</evidence>
<feature type="transmembrane region" description="Helical" evidence="8">
    <location>
        <begin position="6"/>
        <end position="24"/>
    </location>
</feature>
<protein>
    <submittedName>
        <fullName evidence="12">Uncharacterized protein</fullName>
    </submittedName>
</protein>
<feature type="compositionally biased region" description="Polar residues" evidence="7">
    <location>
        <begin position="1147"/>
        <end position="1165"/>
    </location>
</feature>
<dbReference type="KEGG" id="var:108335825"/>
<sequence length="1306" mass="143725">MDLQTLIINPLSLSFFLFISMFRLRGLLHKTFTSYVVLLCILFWLAGHGLGSLNGIENSPDYDGCASFENKYDLGSLDTIVSDSSLGHGFSSSHNFEKVCPNSHSFCFPSILSEFSHKERIVKEASRGESGGQYNSPFCVELPQDRRQTSNESWFSEHGVFRLLNGGVVSCSLNSREGVDEVPSRQTEVACKYDISSCGSSSLKQKTTRFWSKNSEVSKSNSFDGSVSPNVRIGPTVLDWGQKYLYSSSAAFLTVTNTCNDSLLNLYEPFSSDLQFYPCNFSDISLRPGESALICFVFFPKSLGLSSASLILQTSSGGFIVEAKGYATESPFGVQPLSGVQISPGGRLSKNFSLFNPFDETLYVEEITAWISISSGHNYVETEAICRINDFQGFDAWLFPTIKDRLVANTGQFGSPTVAIRPHRNWNIAPHGSETLLEMDIMVGFEGKIFGAFCLHLVRPSQDTSDIIMVPIEAEADSHSACDTAGIFISATLEGLATCDSGEIAITISLRNDAPYVLSFVKAIEVSDTELFRIKLKEGLLLFPGTVTKVGIIYCSHLHLELHDFSPKSSLQENCKLLILTNDSSSSLIEIPCEDILYVCYEHQRKIYSSVQVEGKSKDTQPDNSRTGYTGRSMQLRPNFKVLETENVDELVLANWKSQGTMGGMSVLEDREVLFPMIQVGSYVSRWITVKNPSQHPVVMQLILNSGEIINQCKGLSDLLHPSSSSHLVIDEGATPKRYGFSIPENAVTEASVQPHDHVTLGPIIFYPSDRCGWSGSALIRNNLSGVEWIPLKGYGGLHSLVLLERSEHVDSVDFDLKMPKTLNFSLSYTLLHMKEITSTCSQHLVKELYAKNTGDLPLEVKSIRVSGRDCGLDGFKILFCKGFTLEPGESTKLLISHQTDFSAAVVRRDLELVLATGIFLLPMKASFPYDMLGNCKRSMYWMRVKRSLLGFILIASLIFLIFCFLFPQTTQSGFLDFSCKSDDNLVHATIKSAGKTSLLHHDQRKSKLSMSSKMNHLMEASSGKYSYGQDNPSKLEISQHLIQTSDSHEQTSHAFDTQSDRKLSCTDVQSFDPMKTSQLAYLTVKTGKEKGRRKRRKSLGAKLAALSEVSSSQSGNSTPSSPLSPTLSATPKCNWSLSLDVEQPSEAHSSMTQVAAQHSSNDQPSALAAESDILKPAFSQRCSNSTSSQVLQSTSSSVTRLPVQIPCATSPIPANTFPSPLGSKSTVNLHARAPGSQLHNQTTVHSREAGLSNEYTYDIWGDHFSGLHLLVPNSVTSMNSSLVENNFDSFFVRGPQTLVTNSQEG</sequence>
<dbReference type="InterPro" id="IPR022113">
    <property type="entry name" value="TMEM131L_N"/>
</dbReference>
<dbReference type="OrthoDB" id="168404at2759"/>
<dbReference type="PANTHER" id="PTHR22050">
    <property type="entry name" value="RW1 PROTEIN HOMOLOG"/>
    <property type="match status" value="1"/>
</dbReference>
<comment type="subcellular location">
    <subcellularLocation>
        <location evidence="1">Membrane</location>
        <topology evidence="1">Single-pass type I membrane protein</topology>
    </subcellularLocation>
</comment>
<evidence type="ECO:0000256" key="7">
    <source>
        <dbReference type="SAM" id="MobiDB-lite"/>
    </source>
</evidence>
<evidence type="ECO:0000259" key="9">
    <source>
        <dbReference type="Pfam" id="PF12371"/>
    </source>
</evidence>
<gene>
    <name evidence="12" type="ORF">LR48_Vigan06g034700</name>
</gene>
<feature type="transmembrane region" description="Helical" evidence="8">
    <location>
        <begin position="949"/>
        <end position="968"/>
    </location>
</feature>
<evidence type="ECO:0000313" key="12">
    <source>
        <dbReference type="EMBL" id="KOM45041.1"/>
    </source>
</evidence>
<feature type="transmembrane region" description="Helical" evidence="8">
    <location>
        <begin position="36"/>
        <end position="56"/>
    </location>
</feature>
<dbReference type="STRING" id="3914.A0A0L9UQS7"/>
<keyword evidence="3 8" id="KW-0812">Transmembrane</keyword>
<evidence type="ECO:0000256" key="2">
    <source>
        <dbReference type="ARBA" id="ARBA00006682"/>
    </source>
</evidence>
<dbReference type="Pfam" id="PF24474">
    <property type="entry name" value="DUF7579"/>
    <property type="match status" value="1"/>
</dbReference>
<dbReference type="Pfam" id="PF24501">
    <property type="entry name" value="Ig_TMEM131L_5"/>
    <property type="match status" value="1"/>
</dbReference>
<dbReference type="GO" id="GO:0016020">
    <property type="term" value="C:membrane"/>
    <property type="evidence" value="ECO:0007669"/>
    <property type="project" value="UniProtKB-SubCell"/>
</dbReference>
<feature type="compositionally biased region" description="Basic residues" evidence="7">
    <location>
        <begin position="1091"/>
        <end position="1100"/>
    </location>
</feature>
<proteinExistence type="inferred from homology"/>
<keyword evidence="6 8" id="KW-0472">Membrane</keyword>
<evidence type="ECO:0000259" key="11">
    <source>
        <dbReference type="Pfam" id="PF24501"/>
    </source>
</evidence>
<evidence type="ECO:0000256" key="4">
    <source>
        <dbReference type="ARBA" id="ARBA00022729"/>
    </source>
</evidence>
<accession>A0A0L9UQS7</accession>
<comment type="similarity">
    <text evidence="2">Belongs to the TMEM131 family.</text>
</comment>
<evidence type="ECO:0000256" key="8">
    <source>
        <dbReference type="SAM" id="Phobius"/>
    </source>
</evidence>
<feature type="transmembrane region" description="Helical" evidence="8">
    <location>
        <begin position="911"/>
        <end position="928"/>
    </location>
</feature>
<keyword evidence="5 8" id="KW-1133">Transmembrane helix</keyword>
<dbReference type="InterPro" id="IPR039877">
    <property type="entry name" value="TMEM131-like"/>
</dbReference>
<feature type="compositionally biased region" description="Polar residues" evidence="7">
    <location>
        <begin position="622"/>
        <end position="631"/>
    </location>
</feature>
<organism evidence="12 13">
    <name type="scientific">Phaseolus angularis</name>
    <name type="common">Azuki bean</name>
    <name type="synonym">Vigna angularis</name>
    <dbReference type="NCBI Taxonomy" id="3914"/>
    <lineage>
        <taxon>Eukaryota</taxon>
        <taxon>Viridiplantae</taxon>
        <taxon>Streptophyta</taxon>
        <taxon>Embryophyta</taxon>
        <taxon>Tracheophyta</taxon>
        <taxon>Spermatophyta</taxon>
        <taxon>Magnoliopsida</taxon>
        <taxon>eudicotyledons</taxon>
        <taxon>Gunneridae</taxon>
        <taxon>Pentapetalae</taxon>
        <taxon>rosids</taxon>
        <taxon>fabids</taxon>
        <taxon>Fabales</taxon>
        <taxon>Fabaceae</taxon>
        <taxon>Papilionoideae</taxon>
        <taxon>50 kb inversion clade</taxon>
        <taxon>NPAAA clade</taxon>
        <taxon>indigoferoid/millettioid clade</taxon>
        <taxon>Phaseoleae</taxon>
        <taxon>Vigna</taxon>
    </lineage>
</organism>
<evidence type="ECO:0000256" key="1">
    <source>
        <dbReference type="ARBA" id="ARBA00004479"/>
    </source>
</evidence>
<feature type="domain" description="TMEM131L fifth Ig-like" evidence="11">
    <location>
        <begin position="853"/>
        <end position="918"/>
    </location>
</feature>